<name>A0A6A5VIH0_9PLEO</name>
<keyword evidence="10" id="KW-1185">Reference proteome</keyword>
<feature type="transmembrane region" description="Helical" evidence="7">
    <location>
        <begin position="131"/>
        <end position="152"/>
    </location>
</feature>
<keyword evidence="5 7" id="KW-0472">Membrane</keyword>
<dbReference type="EMBL" id="ML976664">
    <property type="protein sequence ID" value="KAF1977021.1"/>
    <property type="molecule type" value="Genomic_DNA"/>
</dbReference>
<dbReference type="Pfam" id="PF01490">
    <property type="entry name" value="Aa_trans"/>
    <property type="match status" value="1"/>
</dbReference>
<evidence type="ECO:0000256" key="7">
    <source>
        <dbReference type="SAM" id="Phobius"/>
    </source>
</evidence>
<feature type="transmembrane region" description="Helical" evidence="7">
    <location>
        <begin position="219"/>
        <end position="237"/>
    </location>
</feature>
<comment type="subcellular location">
    <subcellularLocation>
        <location evidence="1">Membrane</location>
        <topology evidence="1">Multi-pass membrane protein</topology>
    </subcellularLocation>
</comment>
<organism evidence="9 10">
    <name type="scientific">Bimuria novae-zelandiae CBS 107.79</name>
    <dbReference type="NCBI Taxonomy" id="1447943"/>
    <lineage>
        <taxon>Eukaryota</taxon>
        <taxon>Fungi</taxon>
        <taxon>Dikarya</taxon>
        <taxon>Ascomycota</taxon>
        <taxon>Pezizomycotina</taxon>
        <taxon>Dothideomycetes</taxon>
        <taxon>Pleosporomycetidae</taxon>
        <taxon>Pleosporales</taxon>
        <taxon>Massarineae</taxon>
        <taxon>Didymosphaeriaceae</taxon>
        <taxon>Bimuria</taxon>
    </lineage>
</organism>
<protein>
    <recommendedName>
        <fullName evidence="8">Amino acid transporter transmembrane domain-containing protein</fullName>
    </recommendedName>
</protein>
<evidence type="ECO:0000313" key="10">
    <source>
        <dbReference type="Proteomes" id="UP000800036"/>
    </source>
</evidence>
<evidence type="ECO:0000256" key="1">
    <source>
        <dbReference type="ARBA" id="ARBA00004141"/>
    </source>
</evidence>
<keyword evidence="3 7" id="KW-0812">Transmembrane</keyword>
<evidence type="ECO:0000259" key="8">
    <source>
        <dbReference type="Pfam" id="PF01490"/>
    </source>
</evidence>
<feature type="transmembrane region" description="Helical" evidence="7">
    <location>
        <begin position="249"/>
        <end position="270"/>
    </location>
</feature>
<evidence type="ECO:0000313" key="9">
    <source>
        <dbReference type="EMBL" id="KAF1977021.1"/>
    </source>
</evidence>
<keyword evidence="4 7" id="KW-1133">Transmembrane helix</keyword>
<sequence length="295" mass="32791">MRLYASGGTAEEPPGEDDGFGDEESAEVNHDRGDHLTGDPLGLLVTYAGYVLGQFKQRVHNLADRWPVGREIGGAVQSIFLVFVINNLFLIIKIAMDSVTGHDTRTIVWGVVGFVVLWTCTLSRTLKKVSYLSIGSFVLICGAVFVTMIAVPTTTIDFSAAFLSVTNIVFAYVGHVALLLFISEFRDPGSRLTNWQVLLAGVIYGHVAAKYVYRTFLSISSWSGITFTFWLAAWIIAESIPNLNNLLSFASAIFASWFTYGLSDVFWLFLNLDIYTRNWQVVAFDRPETLLLWMG</sequence>
<dbReference type="AlphaFoldDB" id="A0A6A5VIH0"/>
<evidence type="ECO:0000256" key="6">
    <source>
        <dbReference type="SAM" id="MobiDB-lite"/>
    </source>
</evidence>
<dbReference type="GO" id="GO:0016020">
    <property type="term" value="C:membrane"/>
    <property type="evidence" value="ECO:0007669"/>
    <property type="project" value="UniProtKB-SubCell"/>
</dbReference>
<dbReference type="PANTHER" id="PTHR22950">
    <property type="entry name" value="AMINO ACID TRANSPORTER"/>
    <property type="match status" value="1"/>
</dbReference>
<dbReference type="GO" id="GO:0015179">
    <property type="term" value="F:L-amino acid transmembrane transporter activity"/>
    <property type="evidence" value="ECO:0007669"/>
    <property type="project" value="TreeGrafter"/>
</dbReference>
<comment type="similarity">
    <text evidence="2">Belongs to the amino acid/polyamine transporter 2 family.</text>
</comment>
<evidence type="ECO:0000256" key="5">
    <source>
        <dbReference type="ARBA" id="ARBA00023136"/>
    </source>
</evidence>
<gene>
    <name evidence="9" type="ORF">BU23DRAFT_662338</name>
</gene>
<dbReference type="Proteomes" id="UP000800036">
    <property type="component" value="Unassembled WGS sequence"/>
</dbReference>
<feature type="transmembrane region" description="Helical" evidence="7">
    <location>
        <begin position="158"/>
        <end position="182"/>
    </location>
</feature>
<feature type="domain" description="Amino acid transporter transmembrane" evidence="8">
    <location>
        <begin position="77"/>
        <end position="215"/>
    </location>
</feature>
<evidence type="ECO:0000256" key="3">
    <source>
        <dbReference type="ARBA" id="ARBA00022692"/>
    </source>
</evidence>
<feature type="compositionally biased region" description="Acidic residues" evidence="6">
    <location>
        <begin position="13"/>
        <end position="26"/>
    </location>
</feature>
<proteinExistence type="inferred from homology"/>
<feature type="transmembrane region" description="Helical" evidence="7">
    <location>
        <begin position="107"/>
        <end position="124"/>
    </location>
</feature>
<feature type="region of interest" description="Disordered" evidence="6">
    <location>
        <begin position="1"/>
        <end position="34"/>
    </location>
</feature>
<feature type="transmembrane region" description="Helical" evidence="7">
    <location>
        <begin position="75"/>
        <end position="95"/>
    </location>
</feature>
<evidence type="ECO:0000256" key="2">
    <source>
        <dbReference type="ARBA" id="ARBA00008066"/>
    </source>
</evidence>
<evidence type="ECO:0000256" key="4">
    <source>
        <dbReference type="ARBA" id="ARBA00022989"/>
    </source>
</evidence>
<dbReference type="OrthoDB" id="294730at2759"/>
<reference evidence="9" key="1">
    <citation type="journal article" date="2020" name="Stud. Mycol.">
        <title>101 Dothideomycetes genomes: a test case for predicting lifestyles and emergence of pathogens.</title>
        <authorList>
            <person name="Haridas S."/>
            <person name="Albert R."/>
            <person name="Binder M."/>
            <person name="Bloem J."/>
            <person name="Labutti K."/>
            <person name="Salamov A."/>
            <person name="Andreopoulos B."/>
            <person name="Baker S."/>
            <person name="Barry K."/>
            <person name="Bills G."/>
            <person name="Bluhm B."/>
            <person name="Cannon C."/>
            <person name="Castanera R."/>
            <person name="Culley D."/>
            <person name="Daum C."/>
            <person name="Ezra D."/>
            <person name="Gonzalez J."/>
            <person name="Henrissat B."/>
            <person name="Kuo A."/>
            <person name="Liang C."/>
            <person name="Lipzen A."/>
            <person name="Lutzoni F."/>
            <person name="Magnuson J."/>
            <person name="Mondo S."/>
            <person name="Nolan M."/>
            <person name="Ohm R."/>
            <person name="Pangilinan J."/>
            <person name="Park H.-J."/>
            <person name="Ramirez L."/>
            <person name="Alfaro M."/>
            <person name="Sun H."/>
            <person name="Tritt A."/>
            <person name="Yoshinaga Y."/>
            <person name="Zwiers L.-H."/>
            <person name="Turgeon B."/>
            <person name="Goodwin S."/>
            <person name="Spatafora J."/>
            <person name="Crous P."/>
            <person name="Grigoriev I."/>
        </authorList>
    </citation>
    <scope>NUCLEOTIDE SEQUENCE</scope>
    <source>
        <strain evidence="9">CBS 107.79</strain>
    </source>
</reference>
<dbReference type="InterPro" id="IPR013057">
    <property type="entry name" value="AA_transpt_TM"/>
</dbReference>
<accession>A0A6A5VIH0</accession>
<dbReference type="PANTHER" id="PTHR22950:SF479">
    <property type="entry name" value="AMINO ACID TRANSPORTER (EUROFUNG)-RELATED"/>
    <property type="match status" value="1"/>
</dbReference>